<dbReference type="RefSeq" id="XP_024698419.1">
    <property type="nucleotide sequence ID" value="XM_024855349.1"/>
</dbReference>
<reference evidence="1 2" key="1">
    <citation type="submission" date="2016-12" db="EMBL/GenBank/DDBJ databases">
        <title>The genomes of Aspergillus section Nigri reveals drivers in fungal speciation.</title>
        <authorList>
            <consortium name="DOE Joint Genome Institute"/>
            <person name="Vesth T.C."/>
            <person name="Nybo J."/>
            <person name="Theobald S."/>
            <person name="Brandl J."/>
            <person name="Frisvad J.C."/>
            <person name="Nielsen K.F."/>
            <person name="Lyhne E.K."/>
            <person name="Kogle M.E."/>
            <person name="Kuo A."/>
            <person name="Riley R."/>
            <person name="Clum A."/>
            <person name="Nolan M."/>
            <person name="Lipzen A."/>
            <person name="Salamov A."/>
            <person name="Henrissat B."/>
            <person name="Wiebenga A."/>
            <person name="De Vries R.P."/>
            <person name="Grigoriev I.V."/>
            <person name="Mortensen U.H."/>
            <person name="Andersen M.R."/>
            <person name="Baker S.E."/>
        </authorList>
    </citation>
    <scope>NUCLEOTIDE SEQUENCE [LARGE SCALE GENOMIC DNA]</scope>
    <source>
        <strain evidence="1 2">IBT 23096</strain>
    </source>
</reference>
<proteinExistence type="predicted"/>
<dbReference type="Proteomes" id="UP000234275">
    <property type="component" value="Unassembled WGS sequence"/>
</dbReference>
<organism evidence="1 2">
    <name type="scientific">Aspergillus steynii IBT 23096</name>
    <dbReference type="NCBI Taxonomy" id="1392250"/>
    <lineage>
        <taxon>Eukaryota</taxon>
        <taxon>Fungi</taxon>
        <taxon>Dikarya</taxon>
        <taxon>Ascomycota</taxon>
        <taxon>Pezizomycotina</taxon>
        <taxon>Eurotiomycetes</taxon>
        <taxon>Eurotiomycetidae</taxon>
        <taxon>Eurotiales</taxon>
        <taxon>Aspergillaceae</taxon>
        <taxon>Aspergillus</taxon>
        <taxon>Aspergillus subgen. Circumdati</taxon>
    </lineage>
</organism>
<protein>
    <submittedName>
        <fullName evidence="1">Uncharacterized protein</fullName>
    </submittedName>
</protein>
<dbReference type="AlphaFoldDB" id="A0A2I2FR79"/>
<keyword evidence="2" id="KW-1185">Reference proteome</keyword>
<gene>
    <name evidence="1" type="ORF">P170DRAFT_72197</name>
</gene>
<name>A0A2I2FR79_9EURO</name>
<dbReference type="GeneID" id="36563055"/>
<sequence>MPEQTTGYSVILLVLRTPESRFLVGSSPAPDEGPPIFFSLSLSLFLLSPSELLPPKTLAPSTTQSTKSRLTGTLDRCLVRPISPPAESKPPFTRFGTNRLLASLPLLLYPPTTFVRCSSVLLFGLSFFPIRFWVWKSRLLRSISNHQIPPNTPSSCPAIHPVTNNPTLNLSLSLSSSVGWSPPLI</sequence>
<accession>A0A2I2FR79</accession>
<evidence type="ECO:0000313" key="1">
    <source>
        <dbReference type="EMBL" id="PLB43117.1"/>
    </source>
</evidence>
<dbReference type="VEuPathDB" id="FungiDB:P170DRAFT_72197"/>
<comment type="caution">
    <text evidence="1">The sequence shown here is derived from an EMBL/GenBank/DDBJ whole genome shotgun (WGS) entry which is preliminary data.</text>
</comment>
<evidence type="ECO:0000313" key="2">
    <source>
        <dbReference type="Proteomes" id="UP000234275"/>
    </source>
</evidence>
<dbReference type="EMBL" id="MSFO01000011">
    <property type="protein sequence ID" value="PLB43117.1"/>
    <property type="molecule type" value="Genomic_DNA"/>
</dbReference>